<keyword evidence="2" id="KW-1185">Reference proteome</keyword>
<accession>A0A5P8VYW2</accession>
<sequence length="41" mass="4999">MSPTPQDWVIYLLEVPKLFCYSTTNFLLQEKTDWLYRSTNR</sequence>
<dbReference type="KEGG" id="nsh:GXM_03054"/>
<reference evidence="1 2" key="1">
    <citation type="submission" date="2019-10" db="EMBL/GenBank/DDBJ databases">
        <title>Genomic and transcriptomic insights into the perfect genentic adaptation of a filamentous nitrogen-fixing cyanobacterium to rice fields.</title>
        <authorList>
            <person name="Chen Z."/>
        </authorList>
    </citation>
    <scope>NUCLEOTIDE SEQUENCE [LARGE SCALE GENOMIC DNA]</scope>
    <source>
        <strain evidence="1">CCNUC1</strain>
    </source>
</reference>
<organism evidence="1 2">
    <name type="scientific">Nostoc sphaeroides CCNUC1</name>
    <dbReference type="NCBI Taxonomy" id="2653204"/>
    <lineage>
        <taxon>Bacteria</taxon>
        <taxon>Bacillati</taxon>
        <taxon>Cyanobacteriota</taxon>
        <taxon>Cyanophyceae</taxon>
        <taxon>Nostocales</taxon>
        <taxon>Nostocaceae</taxon>
        <taxon>Nostoc</taxon>
    </lineage>
</organism>
<evidence type="ECO:0000313" key="1">
    <source>
        <dbReference type="EMBL" id="QFS45577.1"/>
    </source>
</evidence>
<name>A0A5P8VYW2_9NOSO</name>
<protein>
    <submittedName>
        <fullName evidence="1">Uncharacterized protein</fullName>
    </submittedName>
</protein>
<dbReference type="EMBL" id="CP045226">
    <property type="protein sequence ID" value="QFS45577.1"/>
    <property type="molecule type" value="Genomic_DNA"/>
</dbReference>
<dbReference type="Proteomes" id="UP000326678">
    <property type="component" value="Chromosome Gxm1"/>
</dbReference>
<evidence type="ECO:0000313" key="2">
    <source>
        <dbReference type="Proteomes" id="UP000326678"/>
    </source>
</evidence>
<proteinExistence type="predicted"/>
<gene>
    <name evidence="1" type="ORF">GXM_03054</name>
</gene>
<dbReference type="AlphaFoldDB" id="A0A5P8VYW2"/>